<comment type="caution">
    <text evidence="7">The sequence shown here is derived from an EMBL/GenBank/DDBJ whole genome shotgun (WGS) entry which is preliminary data.</text>
</comment>
<dbReference type="PATRIC" id="fig|1203606.4.peg.760"/>
<evidence type="ECO:0000256" key="2">
    <source>
        <dbReference type="ARBA" id="ARBA00022747"/>
    </source>
</evidence>
<sequence length="458" mass="51991">MARGRKKENLTPEELLQAALVPESEQPYKIPENWCWIHLGKLYQINPKNLAEDFVDAAFIPMEKIAPGFVNEYSFDVQPWCKAKKGHTQFADGDVAFAKISPCFENRKSMLLNNLPNGIGGGTTELVILRQSHMNQKYTFWFISQEQFIRGGIATYSGTVGQQRISMDHVRTYPIPVPPLLEQQRIVDRIESLFAKLDEAKQKAQDALDSFETRKAAILHKAFTGELTAQWRKEHGVGMESWKHLTYSELGISKLGKMLDKAKNKGDMVPYLRNVNVRWFSFDMGDVSLMQATEEEIKLLSVKNGDLFICEGGEPGRCAIWKGPDARLIFQKALHRFRPNEKVISEFLCYNLYFMSINGTLAKYFTGTTIKHLTGQALSRIPILTPSVYEQTEIVRILNNLLTKEQQAKEAAEKVLEQIDLIKKSILARAFRGELGTNDPSEESAVELLRQVLSASDR</sequence>
<dbReference type="EMBL" id="AQOB01000002">
    <property type="protein sequence ID" value="EOQ40096.1"/>
    <property type="molecule type" value="Genomic_DNA"/>
</dbReference>
<feature type="coiled-coil region" evidence="5">
    <location>
        <begin position="183"/>
        <end position="214"/>
    </location>
</feature>
<dbReference type="InterPro" id="IPR051212">
    <property type="entry name" value="Type-I_RE_S_subunit"/>
</dbReference>
<evidence type="ECO:0000256" key="3">
    <source>
        <dbReference type="ARBA" id="ARBA00023125"/>
    </source>
</evidence>
<dbReference type="InterPro" id="IPR044946">
    <property type="entry name" value="Restrct_endonuc_typeI_TRD_sf"/>
</dbReference>
<dbReference type="HOGENOM" id="CLU_021095_10_2_9"/>
<keyword evidence="8" id="KW-1185">Reference proteome</keyword>
<dbReference type="GO" id="GO:0003677">
    <property type="term" value="F:DNA binding"/>
    <property type="evidence" value="ECO:0007669"/>
    <property type="project" value="UniProtKB-KW"/>
</dbReference>
<dbReference type="AlphaFoldDB" id="R8W6B9"/>
<dbReference type="Pfam" id="PF01420">
    <property type="entry name" value="Methylase_S"/>
    <property type="match status" value="2"/>
</dbReference>
<keyword evidence="5" id="KW-0175">Coiled coil</keyword>
<dbReference type="SUPFAM" id="SSF116734">
    <property type="entry name" value="DNA methylase specificity domain"/>
    <property type="match status" value="2"/>
</dbReference>
<protein>
    <recommendedName>
        <fullName evidence="6">Type I restriction modification DNA specificity domain-containing protein</fullName>
    </recommendedName>
</protein>
<dbReference type="Gene3D" id="3.90.220.20">
    <property type="entry name" value="DNA methylase specificity domains"/>
    <property type="match status" value="2"/>
</dbReference>
<organism evidence="7 8">
    <name type="scientific">Butyricicoccus pullicaecorum 1.2</name>
    <dbReference type="NCBI Taxonomy" id="1203606"/>
    <lineage>
        <taxon>Bacteria</taxon>
        <taxon>Bacillati</taxon>
        <taxon>Bacillota</taxon>
        <taxon>Clostridia</taxon>
        <taxon>Eubacteriales</taxon>
        <taxon>Butyricicoccaceae</taxon>
        <taxon>Butyricicoccus</taxon>
    </lineage>
</organism>
<dbReference type="Proteomes" id="UP000013981">
    <property type="component" value="Unassembled WGS sequence"/>
</dbReference>
<dbReference type="InterPro" id="IPR000055">
    <property type="entry name" value="Restrct_endonuc_typeI_TRD"/>
</dbReference>
<gene>
    <name evidence="7" type="ORF">HMPREF1526_00794</name>
</gene>
<evidence type="ECO:0000256" key="4">
    <source>
        <dbReference type="ARBA" id="ARBA00038652"/>
    </source>
</evidence>
<keyword evidence="2" id="KW-0680">Restriction system</keyword>
<dbReference type="OrthoDB" id="9795776at2"/>
<comment type="similarity">
    <text evidence="1">Belongs to the type-I restriction system S methylase family.</text>
</comment>
<dbReference type="PANTHER" id="PTHR43140">
    <property type="entry name" value="TYPE-1 RESTRICTION ENZYME ECOKI SPECIFICITY PROTEIN"/>
    <property type="match status" value="1"/>
</dbReference>
<evidence type="ECO:0000256" key="5">
    <source>
        <dbReference type="SAM" id="Coils"/>
    </source>
</evidence>
<evidence type="ECO:0000259" key="6">
    <source>
        <dbReference type="Pfam" id="PF01420"/>
    </source>
</evidence>
<dbReference type="CDD" id="cd17260">
    <property type="entry name" value="RMtype1_S_EcoEI-TRD1-CR1_like"/>
    <property type="match status" value="1"/>
</dbReference>
<dbReference type="eggNOG" id="COG0732">
    <property type="taxonomic scope" value="Bacteria"/>
</dbReference>
<accession>R8W6B9</accession>
<evidence type="ECO:0000256" key="1">
    <source>
        <dbReference type="ARBA" id="ARBA00010923"/>
    </source>
</evidence>
<dbReference type="PANTHER" id="PTHR43140:SF1">
    <property type="entry name" value="TYPE I RESTRICTION ENZYME ECOKI SPECIFICITY SUBUNIT"/>
    <property type="match status" value="1"/>
</dbReference>
<keyword evidence="3" id="KW-0238">DNA-binding</keyword>
<dbReference type="RefSeq" id="WP_016146999.1">
    <property type="nucleotide sequence ID" value="NZ_KB976103.1"/>
</dbReference>
<reference evidence="7 8" key="1">
    <citation type="submission" date="2013-01" db="EMBL/GenBank/DDBJ databases">
        <title>The Genome Sequence of Butyricicoccus pullicaecorum 1.2.</title>
        <authorList>
            <consortium name="The Broad Institute Genome Sequencing Platform"/>
            <person name="Earl A."/>
            <person name="Ward D."/>
            <person name="Feldgarden M."/>
            <person name="Gevers D."/>
            <person name="Van Immerseel F."/>
            <person name="Eeckhaut V."/>
            <person name="Walker B."/>
            <person name="Young S.K."/>
            <person name="Zeng Q."/>
            <person name="Gargeya S."/>
            <person name="Fitzgerald M."/>
            <person name="Haas B."/>
            <person name="Abouelleil A."/>
            <person name="Alvarado L."/>
            <person name="Arachchi H.M."/>
            <person name="Berlin A.M."/>
            <person name="Chapman S.B."/>
            <person name="Dewar J."/>
            <person name="Goldberg J."/>
            <person name="Griggs A."/>
            <person name="Gujja S."/>
            <person name="Hansen M."/>
            <person name="Howarth C."/>
            <person name="Imamovic A."/>
            <person name="Larimer J."/>
            <person name="McCowan C."/>
            <person name="Murphy C."/>
            <person name="Neiman D."/>
            <person name="Pearson M."/>
            <person name="Priest M."/>
            <person name="Roberts A."/>
            <person name="Saif S."/>
            <person name="Shea T."/>
            <person name="Sisk P."/>
            <person name="Sykes S."/>
            <person name="Wortman J."/>
            <person name="Nusbaum C."/>
            <person name="Birren B."/>
        </authorList>
    </citation>
    <scope>NUCLEOTIDE SEQUENCE [LARGE SCALE GENOMIC DNA]</scope>
    <source>
        <strain evidence="7 8">1.2</strain>
    </source>
</reference>
<feature type="domain" description="Type I restriction modification DNA specificity" evidence="6">
    <location>
        <begin position="239"/>
        <end position="403"/>
    </location>
</feature>
<evidence type="ECO:0000313" key="7">
    <source>
        <dbReference type="EMBL" id="EOQ40096.1"/>
    </source>
</evidence>
<evidence type="ECO:0000313" key="8">
    <source>
        <dbReference type="Proteomes" id="UP000013981"/>
    </source>
</evidence>
<dbReference type="GO" id="GO:0009307">
    <property type="term" value="P:DNA restriction-modification system"/>
    <property type="evidence" value="ECO:0007669"/>
    <property type="project" value="UniProtKB-KW"/>
</dbReference>
<name>R8W6B9_9FIRM</name>
<proteinExistence type="inferred from homology"/>
<comment type="subunit">
    <text evidence="4">The methyltransferase is composed of M and S polypeptides.</text>
</comment>
<feature type="domain" description="Type I restriction modification DNA specificity" evidence="6">
    <location>
        <begin position="152"/>
        <end position="200"/>
    </location>
</feature>